<name>A0A931N300_9NOCA</name>
<dbReference type="GO" id="GO:0005548">
    <property type="term" value="F:phospholipid transporter activity"/>
    <property type="evidence" value="ECO:0007669"/>
    <property type="project" value="TreeGrafter"/>
</dbReference>
<organism evidence="2 3">
    <name type="scientific">Nocardia bovistercoris</name>
    <dbReference type="NCBI Taxonomy" id="2785916"/>
    <lineage>
        <taxon>Bacteria</taxon>
        <taxon>Bacillati</taxon>
        <taxon>Actinomycetota</taxon>
        <taxon>Actinomycetes</taxon>
        <taxon>Mycobacteriales</taxon>
        <taxon>Nocardiaceae</taxon>
        <taxon>Nocardia</taxon>
    </lineage>
</organism>
<dbReference type="Proteomes" id="UP000655751">
    <property type="component" value="Unassembled WGS sequence"/>
</dbReference>
<feature type="transmembrane region" description="Helical" evidence="1">
    <location>
        <begin position="69"/>
        <end position="92"/>
    </location>
</feature>
<feature type="transmembrane region" description="Helical" evidence="1">
    <location>
        <begin position="260"/>
        <end position="280"/>
    </location>
</feature>
<keyword evidence="1" id="KW-0472">Membrane</keyword>
<feature type="transmembrane region" description="Helical" evidence="1">
    <location>
        <begin position="218"/>
        <end position="239"/>
    </location>
</feature>
<sequence length="287" mass="29770">MATRYRPLPVRAVEPLAVVVTAPAGVVARLGHMVSFFVRAATSVPVALRHHSRECFRILSDITWGNGSLVVGGGTAGVILVLGAAAGGIVGIEGYSALKVLGMAPATGMVAATAATRELAPIMASIAFAAQAGCRFTAQLGSMRISEEIDALDSIAIRPIPYLVTTRLLASVVAMIPLYLAGLAVDYLAIELFVGIAGGQAFGTYEHYFALVLNSADIVYSLLKAVVFVVITTTIQCYYGYYATGGPQGVGIAAGRAMRAAITVMICVNLLLTMALWGVASTSRISG</sequence>
<dbReference type="Pfam" id="PF02405">
    <property type="entry name" value="MlaE"/>
    <property type="match status" value="1"/>
</dbReference>
<accession>A0A931N300</accession>
<evidence type="ECO:0000256" key="1">
    <source>
        <dbReference type="SAM" id="Phobius"/>
    </source>
</evidence>
<evidence type="ECO:0000313" key="3">
    <source>
        <dbReference type="Proteomes" id="UP000655751"/>
    </source>
</evidence>
<keyword evidence="1" id="KW-1133">Transmembrane helix</keyword>
<keyword evidence="1" id="KW-0812">Transmembrane</keyword>
<dbReference type="GO" id="GO:0043190">
    <property type="term" value="C:ATP-binding cassette (ABC) transporter complex"/>
    <property type="evidence" value="ECO:0007669"/>
    <property type="project" value="InterPro"/>
</dbReference>
<dbReference type="InterPro" id="IPR030802">
    <property type="entry name" value="Permease_MalE"/>
</dbReference>
<dbReference type="RefSeq" id="WP_196148929.1">
    <property type="nucleotide sequence ID" value="NZ_JADMLG010000003.1"/>
</dbReference>
<proteinExistence type="predicted"/>
<feature type="transmembrane region" description="Helical" evidence="1">
    <location>
        <begin position="168"/>
        <end position="198"/>
    </location>
</feature>
<dbReference type="AlphaFoldDB" id="A0A931N300"/>
<comment type="caution">
    <text evidence="2">The sequence shown here is derived from an EMBL/GenBank/DDBJ whole genome shotgun (WGS) entry which is preliminary data.</text>
</comment>
<protein>
    <submittedName>
        <fullName evidence="2">ABC transporter permease</fullName>
    </submittedName>
</protein>
<dbReference type="PANTHER" id="PTHR30188:SF13">
    <property type="entry name" value="CONSERVED HYPOTHETICAL INTEGRAL MEMBRANE PROTEIN YRBE3B"/>
    <property type="match status" value="1"/>
</dbReference>
<evidence type="ECO:0000313" key="2">
    <source>
        <dbReference type="EMBL" id="MBH0776601.1"/>
    </source>
</evidence>
<keyword evidence="3" id="KW-1185">Reference proteome</keyword>
<dbReference type="EMBL" id="JADMLG010000003">
    <property type="protein sequence ID" value="MBH0776601.1"/>
    <property type="molecule type" value="Genomic_DNA"/>
</dbReference>
<gene>
    <name evidence="2" type="ORF">IT779_09925</name>
</gene>
<reference evidence="2" key="1">
    <citation type="submission" date="2020-11" db="EMBL/GenBank/DDBJ databases">
        <title>Nocardia NEAU-351.nov., a novel actinomycete isolated from the cow dung.</title>
        <authorList>
            <person name="Zhang X."/>
        </authorList>
    </citation>
    <scope>NUCLEOTIDE SEQUENCE</scope>
    <source>
        <strain evidence="2">NEAU-351</strain>
    </source>
</reference>
<dbReference type="PANTHER" id="PTHR30188">
    <property type="entry name" value="ABC TRANSPORTER PERMEASE PROTEIN-RELATED"/>
    <property type="match status" value="1"/>
</dbReference>